<organism evidence="2 3">
    <name type="scientific">Tsukamurella soli</name>
    <dbReference type="NCBI Taxonomy" id="644556"/>
    <lineage>
        <taxon>Bacteria</taxon>
        <taxon>Bacillati</taxon>
        <taxon>Actinomycetota</taxon>
        <taxon>Actinomycetes</taxon>
        <taxon>Mycobacteriales</taxon>
        <taxon>Tsukamurellaceae</taxon>
        <taxon>Tsukamurella</taxon>
    </lineage>
</organism>
<feature type="domain" description="Acyl-CoA dehydrogenase/oxidase N-terminal" evidence="1">
    <location>
        <begin position="9"/>
        <end position="119"/>
    </location>
</feature>
<reference evidence="3" key="1">
    <citation type="journal article" date="2019" name="Int. J. Syst. Evol. Microbiol.">
        <title>The Global Catalogue of Microorganisms (GCM) 10K type strain sequencing project: providing services to taxonomists for standard genome sequencing and annotation.</title>
        <authorList>
            <consortium name="The Broad Institute Genomics Platform"/>
            <consortium name="The Broad Institute Genome Sequencing Center for Infectious Disease"/>
            <person name="Wu L."/>
            <person name="Ma J."/>
        </authorList>
    </citation>
    <scope>NUCLEOTIDE SEQUENCE [LARGE SCALE GENOMIC DNA]</scope>
    <source>
        <strain evidence="3">JCM 17688</strain>
    </source>
</reference>
<dbReference type="Proteomes" id="UP001500635">
    <property type="component" value="Unassembled WGS sequence"/>
</dbReference>
<dbReference type="Pfam" id="PF02771">
    <property type="entry name" value="Acyl-CoA_dh_N"/>
    <property type="match status" value="1"/>
</dbReference>
<dbReference type="Gene3D" id="1.10.540.10">
    <property type="entry name" value="Acyl-CoA dehydrogenase/oxidase, N-terminal domain"/>
    <property type="match status" value="1"/>
</dbReference>
<evidence type="ECO:0000313" key="2">
    <source>
        <dbReference type="EMBL" id="GAA4391011.1"/>
    </source>
</evidence>
<protein>
    <recommendedName>
        <fullName evidence="1">Acyl-CoA dehydrogenase/oxidase N-terminal domain-containing protein</fullName>
    </recommendedName>
</protein>
<proteinExistence type="predicted"/>
<evidence type="ECO:0000259" key="1">
    <source>
        <dbReference type="Pfam" id="PF02771"/>
    </source>
</evidence>
<accession>A0ABP8JHU5</accession>
<dbReference type="EMBL" id="BAABFR010000024">
    <property type="protein sequence ID" value="GAA4391011.1"/>
    <property type="molecule type" value="Genomic_DNA"/>
</dbReference>
<keyword evidence="3" id="KW-1185">Reference proteome</keyword>
<evidence type="ECO:0000313" key="3">
    <source>
        <dbReference type="Proteomes" id="UP001500635"/>
    </source>
</evidence>
<dbReference type="InterPro" id="IPR013786">
    <property type="entry name" value="AcylCoA_DH/ox_N"/>
</dbReference>
<comment type="caution">
    <text evidence="2">The sequence shown here is derived from an EMBL/GenBank/DDBJ whole genome shotgun (WGS) entry which is preliminary data.</text>
</comment>
<sequence>MPVPIALNDAQRMLVDSLTAWAERARPIDEVRRAADAGVPVSPAASPAWRGAAEIGVPGICVPERFGGADGLVADVVVGVATLAGALTPGPVASTAAVTALLACCPGPVAEAVLPVLAEGRAYAAIALGGAGVYGSDASAGDLRADGGAGLAAGADKSDRSHVVL</sequence>
<dbReference type="InterPro" id="IPR037069">
    <property type="entry name" value="AcylCoA_DH/ox_N_sf"/>
</dbReference>
<gene>
    <name evidence="2" type="ORF">GCM10023147_19560</name>
</gene>
<dbReference type="SUPFAM" id="SSF56645">
    <property type="entry name" value="Acyl-CoA dehydrogenase NM domain-like"/>
    <property type="match status" value="1"/>
</dbReference>
<name>A0ABP8JHU5_9ACTN</name>
<dbReference type="InterPro" id="IPR009100">
    <property type="entry name" value="AcylCoA_DH/oxidase_NM_dom_sf"/>
</dbReference>